<feature type="region of interest" description="Disordered" evidence="1">
    <location>
        <begin position="1"/>
        <end position="58"/>
    </location>
</feature>
<dbReference type="InterPro" id="IPR038232">
    <property type="entry name" value="PknH-like_Extracell_sf"/>
</dbReference>
<feature type="transmembrane region" description="Helical" evidence="2">
    <location>
        <begin position="65"/>
        <end position="91"/>
    </location>
</feature>
<dbReference type="RefSeq" id="WP_214094591.1">
    <property type="nucleotide sequence ID" value="NZ_JAHCLR010000057.1"/>
</dbReference>
<dbReference type="InterPro" id="IPR025241">
    <property type="entry name" value="DUF4190"/>
</dbReference>
<keyword evidence="2" id="KW-0812">Transmembrane</keyword>
<accession>A0ABS5RQE9</accession>
<dbReference type="Proteomes" id="UP001519535">
    <property type="component" value="Unassembled WGS sequence"/>
</dbReference>
<evidence type="ECO:0000256" key="1">
    <source>
        <dbReference type="SAM" id="MobiDB-lite"/>
    </source>
</evidence>
<reference evidence="5 6" key="1">
    <citation type="submission" date="2021-05" db="EMBL/GenBank/DDBJ databases">
        <title>Mycobacterium acidophilum sp. nov., an extremely acid-tolerant member of the genus Mycobacterium.</title>
        <authorList>
            <person name="Xia J."/>
        </authorList>
    </citation>
    <scope>NUCLEOTIDE SEQUENCE [LARGE SCALE GENOMIC DNA]</scope>
    <source>
        <strain evidence="5 6">M1</strain>
    </source>
</reference>
<dbReference type="Pfam" id="PF14032">
    <property type="entry name" value="PknH_C"/>
    <property type="match status" value="1"/>
</dbReference>
<comment type="caution">
    <text evidence="5">The sequence shown here is derived from an EMBL/GenBank/DDBJ whole genome shotgun (WGS) entry which is preliminary data.</text>
</comment>
<feature type="domain" description="PknH-like extracellular" evidence="4">
    <location>
        <begin position="158"/>
        <end position="334"/>
    </location>
</feature>
<keyword evidence="2" id="KW-0472">Membrane</keyword>
<keyword evidence="2" id="KW-1133">Transmembrane helix</keyword>
<evidence type="ECO:0000259" key="3">
    <source>
        <dbReference type="Pfam" id="PF13828"/>
    </source>
</evidence>
<name>A0ABS5RQE9_9MYCO</name>
<evidence type="ECO:0000259" key="4">
    <source>
        <dbReference type="Pfam" id="PF14032"/>
    </source>
</evidence>
<organism evidence="5 6">
    <name type="scientific">Mycolicibacter acidiphilus</name>
    <dbReference type="NCBI Taxonomy" id="2835306"/>
    <lineage>
        <taxon>Bacteria</taxon>
        <taxon>Bacillati</taxon>
        <taxon>Actinomycetota</taxon>
        <taxon>Actinomycetes</taxon>
        <taxon>Mycobacteriales</taxon>
        <taxon>Mycobacteriaceae</taxon>
        <taxon>Mycolicibacter</taxon>
    </lineage>
</organism>
<feature type="compositionally biased region" description="Low complexity" evidence="1">
    <location>
        <begin position="41"/>
        <end position="54"/>
    </location>
</feature>
<evidence type="ECO:0000313" key="6">
    <source>
        <dbReference type="Proteomes" id="UP001519535"/>
    </source>
</evidence>
<evidence type="ECO:0000256" key="2">
    <source>
        <dbReference type="SAM" id="Phobius"/>
    </source>
</evidence>
<feature type="domain" description="DUF4190" evidence="3">
    <location>
        <begin position="68"/>
        <end position="118"/>
    </location>
</feature>
<feature type="transmembrane region" description="Helical" evidence="2">
    <location>
        <begin position="103"/>
        <end position="126"/>
    </location>
</feature>
<dbReference type="Pfam" id="PF13828">
    <property type="entry name" value="DUF4190"/>
    <property type="match status" value="1"/>
</dbReference>
<gene>
    <name evidence="5" type="ORF">KIH27_19350</name>
</gene>
<sequence>MTNPPQHDPFGGLPFGQSSESPMQQFGAPQAPGTPQPTGAPPVFGAPPAFGGPSFPTPRPPMNTLATLSMVLAFIFAPVGAVLGHLGLAEIKRTGQAGRNRAVIGLAVSYTVIAVSVVALTAWQVLGSHGGAPVNTPTVTAEAPAVPPPPPAPPAPQVAPADLAALLPDVAKMQELAGNPSISLTVTMDSMEIEQTGGVMDRPECLGTMSNGDKRVIDSSKVRGYYVAAYNGSNPIVVPVQAVMGYDDAAGARSALDDLLGHWNECAGASLALSVPSTGGSIREDVGTPADAGNGITTITVVGSGLTTARAVAAKANVLVDVKVLGKGDLVPLAVATANFILGNIPG</sequence>
<keyword evidence="6" id="KW-1185">Reference proteome</keyword>
<protein>
    <submittedName>
        <fullName evidence="5">Sensor domain-containing protein</fullName>
    </submittedName>
</protein>
<proteinExistence type="predicted"/>
<dbReference type="InterPro" id="IPR026954">
    <property type="entry name" value="PknH-like_Extracell"/>
</dbReference>
<evidence type="ECO:0000313" key="5">
    <source>
        <dbReference type="EMBL" id="MBS9535746.1"/>
    </source>
</evidence>
<dbReference type="Gene3D" id="3.40.1000.70">
    <property type="entry name" value="PknH-like extracellular domain"/>
    <property type="match status" value="1"/>
</dbReference>
<dbReference type="EMBL" id="JAHCLR010000057">
    <property type="protein sequence ID" value="MBS9535746.1"/>
    <property type="molecule type" value="Genomic_DNA"/>
</dbReference>